<reference evidence="2 3" key="1">
    <citation type="journal article" date="2014" name="BMC Genomics">
        <title>Comparative genomics of the major fungal agents of human and animal Sporotrichosis: Sporothrix schenckii and Sporothrix brasiliensis.</title>
        <authorList>
            <person name="Teixeira M.M."/>
            <person name="de Almeida L.G."/>
            <person name="Kubitschek-Barreira P."/>
            <person name="Alves F.L."/>
            <person name="Kioshima E.S."/>
            <person name="Abadio A.K."/>
            <person name="Fernandes L."/>
            <person name="Derengowski L.S."/>
            <person name="Ferreira K.S."/>
            <person name="Souza R.C."/>
            <person name="Ruiz J.C."/>
            <person name="de Andrade N.C."/>
            <person name="Paes H.C."/>
            <person name="Nicola A.M."/>
            <person name="Albuquerque P."/>
            <person name="Gerber A.L."/>
            <person name="Martins V.P."/>
            <person name="Peconick L.D."/>
            <person name="Neto A.V."/>
            <person name="Chaucanez C.B."/>
            <person name="Silva P.A."/>
            <person name="Cunha O.L."/>
            <person name="de Oliveira F.F."/>
            <person name="dos Santos T.C."/>
            <person name="Barros A.L."/>
            <person name="Soares M.A."/>
            <person name="de Oliveira L.M."/>
            <person name="Marini M.M."/>
            <person name="Villalobos-Duno H."/>
            <person name="Cunha M.M."/>
            <person name="de Hoog S."/>
            <person name="da Silveira J.F."/>
            <person name="Henrissat B."/>
            <person name="Nino-Vega G.A."/>
            <person name="Cisalpino P.S."/>
            <person name="Mora-Montes H.M."/>
            <person name="Almeida S.R."/>
            <person name="Stajich J.E."/>
            <person name="Lopes-Bezerra L.M."/>
            <person name="Vasconcelos A.T."/>
            <person name="Felipe M.S."/>
        </authorList>
    </citation>
    <scope>NUCLEOTIDE SEQUENCE [LARGE SCALE GENOMIC DNA]</scope>
    <source>
        <strain evidence="2 3">5110</strain>
    </source>
</reference>
<evidence type="ECO:0000313" key="2">
    <source>
        <dbReference type="EMBL" id="KIH91210.1"/>
    </source>
</evidence>
<dbReference type="CDD" id="cd05120">
    <property type="entry name" value="APH_ChoK_like"/>
    <property type="match status" value="1"/>
</dbReference>
<proteinExistence type="predicted"/>
<dbReference type="EMBL" id="AWTV01000007">
    <property type="protein sequence ID" value="KIH91210.1"/>
    <property type="molecule type" value="Genomic_DNA"/>
</dbReference>
<dbReference type="SUPFAM" id="SSF56112">
    <property type="entry name" value="Protein kinase-like (PK-like)"/>
    <property type="match status" value="1"/>
</dbReference>
<keyword evidence="3" id="KW-1185">Reference proteome</keyword>
<dbReference type="Gene3D" id="3.90.1200.10">
    <property type="match status" value="1"/>
</dbReference>
<dbReference type="RefSeq" id="XP_040619220.1">
    <property type="nucleotide sequence ID" value="XM_040760214.1"/>
</dbReference>
<feature type="domain" description="Aminoglycoside phosphotransferase" evidence="1">
    <location>
        <begin position="107"/>
        <end position="289"/>
    </location>
</feature>
<gene>
    <name evidence="2" type="ORF">SPBR_01904</name>
</gene>
<dbReference type="InterPro" id="IPR002575">
    <property type="entry name" value="Aminoglycoside_PTrfase"/>
</dbReference>
<dbReference type="OrthoDB" id="4870707at2759"/>
<dbReference type="AlphaFoldDB" id="A0A0C2IWT5"/>
<evidence type="ECO:0000259" key="1">
    <source>
        <dbReference type="Pfam" id="PF01636"/>
    </source>
</evidence>
<dbReference type="PANTHER" id="PTHR21310">
    <property type="entry name" value="AMINOGLYCOSIDE PHOSPHOTRANSFERASE-RELATED-RELATED"/>
    <property type="match status" value="1"/>
</dbReference>
<dbReference type="HOGENOM" id="CLU_021768_5_3_1"/>
<evidence type="ECO:0000313" key="3">
    <source>
        <dbReference type="Proteomes" id="UP000031575"/>
    </source>
</evidence>
<accession>A0A0C2IWT5</accession>
<dbReference type="PANTHER" id="PTHR21310:SF58">
    <property type="entry name" value="AMINOGLYCOSIDE PHOSPHOTRANSFERASE DOMAIN-CONTAINING PROTEIN"/>
    <property type="match status" value="1"/>
</dbReference>
<dbReference type="GeneID" id="63675135"/>
<dbReference type="Proteomes" id="UP000031575">
    <property type="component" value="Unassembled WGS sequence"/>
</dbReference>
<protein>
    <recommendedName>
        <fullName evidence="1">Aminoglycoside phosphotransferase domain-containing protein</fullName>
    </recommendedName>
</protein>
<sequence length="324" mass="36676">MNDPESPMSDNETYDANLAEAHVQLLEDKPVSKEESRSAREATLKLKQRIREKKIQMGRPVSPDVETLRQGNVVEDDATLIHEFHGKLITLHPGNIVRKSSRAIGLHEADALRVASEAGLPAPRSHGTNVTPDGRNQIFMSYIEGQTLSAIWTELSTEEKRSYAKQLQQILKAMRAVPPPADGYIGSCDGKMIREARMYMSYRAPACYGEEQFNHHLIASVHPELPQAIVKALAGRLEKMPKHRVVLTHCDLAPRNIMVKDGKITGLVDWADAGWYPEYWEYVKFFQRRAAMERDWPAYSSDIFPCEYPDELVDYIAVSAYHAM</sequence>
<comment type="caution">
    <text evidence="2">The sequence shown here is derived from an EMBL/GenBank/DDBJ whole genome shotgun (WGS) entry which is preliminary data.</text>
</comment>
<name>A0A0C2IWT5_9PEZI</name>
<dbReference type="VEuPathDB" id="FungiDB:SPBR_01904"/>
<organism evidence="2 3">
    <name type="scientific">Sporothrix brasiliensis 5110</name>
    <dbReference type="NCBI Taxonomy" id="1398154"/>
    <lineage>
        <taxon>Eukaryota</taxon>
        <taxon>Fungi</taxon>
        <taxon>Dikarya</taxon>
        <taxon>Ascomycota</taxon>
        <taxon>Pezizomycotina</taxon>
        <taxon>Sordariomycetes</taxon>
        <taxon>Sordariomycetidae</taxon>
        <taxon>Ophiostomatales</taxon>
        <taxon>Ophiostomataceae</taxon>
        <taxon>Sporothrix</taxon>
    </lineage>
</organism>
<dbReference type="InterPro" id="IPR011009">
    <property type="entry name" value="Kinase-like_dom_sf"/>
</dbReference>
<dbReference type="InterPro" id="IPR051678">
    <property type="entry name" value="AGP_Transferase"/>
</dbReference>
<dbReference type="Pfam" id="PF01636">
    <property type="entry name" value="APH"/>
    <property type="match status" value="1"/>
</dbReference>